<evidence type="ECO:0000256" key="4">
    <source>
        <dbReference type="ARBA" id="ARBA00023125"/>
    </source>
</evidence>
<dbReference type="EMBL" id="JAAKZF010000216">
    <property type="protein sequence ID" value="NGO56169.1"/>
    <property type="molecule type" value="Genomic_DNA"/>
</dbReference>
<dbReference type="InterPro" id="IPR001789">
    <property type="entry name" value="Sig_transdc_resp-reg_receiver"/>
</dbReference>
<dbReference type="InterPro" id="IPR011006">
    <property type="entry name" value="CheY-like_superfamily"/>
</dbReference>
<keyword evidence="4" id="KW-0238">DNA-binding</keyword>
<evidence type="ECO:0000259" key="8">
    <source>
        <dbReference type="PROSITE" id="PS50110"/>
    </source>
</evidence>
<accession>A0A6G4WNL2</accession>
<comment type="caution">
    <text evidence="9">The sequence shown here is derived from an EMBL/GenBank/DDBJ whole genome shotgun (WGS) entry which is preliminary data.</text>
</comment>
<dbReference type="PRINTS" id="PR00038">
    <property type="entry name" value="HTHLUXR"/>
</dbReference>
<dbReference type="RefSeq" id="WP_165034489.1">
    <property type="nucleotide sequence ID" value="NZ_JAAKZF010000216.1"/>
</dbReference>
<proteinExistence type="predicted"/>
<feature type="domain" description="Response regulatory" evidence="8">
    <location>
        <begin position="7"/>
        <end position="121"/>
    </location>
</feature>
<evidence type="ECO:0000313" key="9">
    <source>
        <dbReference type="EMBL" id="NGO56169.1"/>
    </source>
</evidence>
<dbReference type="GO" id="GO:0000160">
    <property type="term" value="P:phosphorelay signal transduction system"/>
    <property type="evidence" value="ECO:0007669"/>
    <property type="project" value="UniProtKB-KW"/>
</dbReference>
<reference evidence="9 10" key="1">
    <citation type="submission" date="2020-02" db="EMBL/GenBank/DDBJ databases">
        <title>Genome sequence of strain CCNWXJ40-4.</title>
        <authorList>
            <person name="Gao J."/>
            <person name="Sun J."/>
        </authorList>
    </citation>
    <scope>NUCLEOTIDE SEQUENCE [LARGE SCALE GENOMIC DNA]</scope>
    <source>
        <strain evidence="9 10">CCNWXJ 40-4</strain>
    </source>
</reference>
<evidence type="ECO:0000313" key="10">
    <source>
        <dbReference type="Proteomes" id="UP001642900"/>
    </source>
</evidence>
<gene>
    <name evidence="9" type="ORF">G6N73_35355</name>
</gene>
<dbReference type="InterPro" id="IPR000792">
    <property type="entry name" value="Tscrpt_reg_LuxR_C"/>
</dbReference>
<keyword evidence="1 6" id="KW-0597">Phosphoprotein</keyword>
<keyword evidence="3" id="KW-0805">Transcription regulation</keyword>
<dbReference type="Gene3D" id="1.10.10.10">
    <property type="entry name" value="Winged helix-like DNA-binding domain superfamily/Winged helix DNA-binding domain"/>
    <property type="match status" value="1"/>
</dbReference>
<dbReference type="PROSITE" id="PS50110">
    <property type="entry name" value="RESPONSE_REGULATORY"/>
    <property type="match status" value="1"/>
</dbReference>
<keyword evidence="5" id="KW-0804">Transcription</keyword>
<dbReference type="PANTHER" id="PTHR44688">
    <property type="entry name" value="DNA-BINDING TRANSCRIPTIONAL ACTIVATOR DEVR_DOSR"/>
    <property type="match status" value="1"/>
</dbReference>
<organism evidence="9 10">
    <name type="scientific">Allomesorhizobium camelthorni</name>
    <dbReference type="NCBI Taxonomy" id="475069"/>
    <lineage>
        <taxon>Bacteria</taxon>
        <taxon>Pseudomonadati</taxon>
        <taxon>Pseudomonadota</taxon>
        <taxon>Alphaproteobacteria</taxon>
        <taxon>Hyphomicrobiales</taxon>
        <taxon>Phyllobacteriaceae</taxon>
        <taxon>Allomesorhizobium</taxon>
    </lineage>
</organism>
<dbReference type="InterPro" id="IPR016032">
    <property type="entry name" value="Sig_transdc_resp-reg_C-effctor"/>
</dbReference>
<dbReference type="FunFam" id="3.40.50.2300:FF:000018">
    <property type="entry name" value="DNA-binding transcriptional regulator NtrC"/>
    <property type="match status" value="1"/>
</dbReference>
<evidence type="ECO:0000256" key="5">
    <source>
        <dbReference type="ARBA" id="ARBA00023163"/>
    </source>
</evidence>
<dbReference type="GO" id="GO:0003677">
    <property type="term" value="F:DNA binding"/>
    <property type="evidence" value="ECO:0007669"/>
    <property type="project" value="UniProtKB-KW"/>
</dbReference>
<evidence type="ECO:0000256" key="2">
    <source>
        <dbReference type="ARBA" id="ARBA00023012"/>
    </source>
</evidence>
<dbReference type="CDD" id="cd06170">
    <property type="entry name" value="LuxR_C_like"/>
    <property type="match status" value="1"/>
</dbReference>
<feature type="domain" description="HTH luxR-type" evidence="7">
    <location>
        <begin position="137"/>
        <end position="202"/>
    </location>
</feature>
<dbReference type="InterPro" id="IPR036388">
    <property type="entry name" value="WH-like_DNA-bd_sf"/>
</dbReference>
<keyword evidence="2" id="KW-0902">Two-component regulatory system</keyword>
<dbReference type="SUPFAM" id="SSF46894">
    <property type="entry name" value="C-terminal effector domain of the bipartite response regulators"/>
    <property type="match status" value="1"/>
</dbReference>
<evidence type="ECO:0000259" key="7">
    <source>
        <dbReference type="PROSITE" id="PS50043"/>
    </source>
</evidence>
<dbReference type="Pfam" id="PF00072">
    <property type="entry name" value="Response_reg"/>
    <property type="match status" value="1"/>
</dbReference>
<dbReference type="Pfam" id="PF00196">
    <property type="entry name" value="GerE"/>
    <property type="match status" value="1"/>
</dbReference>
<dbReference type="GO" id="GO:0006355">
    <property type="term" value="P:regulation of DNA-templated transcription"/>
    <property type="evidence" value="ECO:0007669"/>
    <property type="project" value="InterPro"/>
</dbReference>
<dbReference type="PANTHER" id="PTHR44688:SF16">
    <property type="entry name" value="DNA-BINDING TRANSCRIPTIONAL ACTIVATOR DEVR_DOSR"/>
    <property type="match status" value="1"/>
</dbReference>
<dbReference type="CDD" id="cd17537">
    <property type="entry name" value="REC_FixJ"/>
    <property type="match status" value="1"/>
</dbReference>
<name>A0A6G4WNL2_9HYPH</name>
<dbReference type="PROSITE" id="PS50043">
    <property type="entry name" value="HTH_LUXR_2"/>
    <property type="match status" value="1"/>
</dbReference>
<evidence type="ECO:0000256" key="1">
    <source>
        <dbReference type="ARBA" id="ARBA00022553"/>
    </source>
</evidence>
<feature type="modified residue" description="4-aspartylphosphate" evidence="6">
    <location>
        <position position="56"/>
    </location>
</feature>
<dbReference type="SUPFAM" id="SSF52172">
    <property type="entry name" value="CheY-like"/>
    <property type="match status" value="1"/>
</dbReference>
<dbReference type="Gene3D" id="3.40.50.2300">
    <property type="match status" value="1"/>
</dbReference>
<protein>
    <submittedName>
        <fullName evidence="9">Response regulator transcription factor</fullName>
    </submittedName>
</protein>
<dbReference type="Proteomes" id="UP001642900">
    <property type="component" value="Unassembled WGS sequence"/>
</dbReference>
<evidence type="ECO:0000256" key="6">
    <source>
        <dbReference type="PROSITE-ProRule" id="PRU00169"/>
    </source>
</evidence>
<evidence type="ECO:0000256" key="3">
    <source>
        <dbReference type="ARBA" id="ARBA00023015"/>
    </source>
</evidence>
<dbReference type="SMART" id="SM00448">
    <property type="entry name" value="REC"/>
    <property type="match status" value="1"/>
</dbReference>
<dbReference type="SMART" id="SM00421">
    <property type="entry name" value="HTH_LUXR"/>
    <property type="match status" value="1"/>
</dbReference>
<dbReference type="AlphaFoldDB" id="A0A6G4WNL2"/>
<sequence>MSQTGPLVIIIDDDADTRDALCGLLETVKLRAVTFASATEFMASKRPDGPCCIVLDVRLPGLGGLEFQRRLTQENIPLPVIFITGHADVPMSVRAMKAGAVEFLSKPVNEQEFLDAVQTALERDSLRLETEREVAELRARHRSLTAREQQIMTSLVAGKVNKQIAAELAISEVTVRLHRLQVMRKMQIGSLAQLIRAADRIKDP</sequence>
<keyword evidence="10" id="KW-1185">Reference proteome</keyword>